<reference evidence="2 3" key="1">
    <citation type="journal article" date="2015" name="Nature">
        <title>rRNA introns, odd ribosomes, and small enigmatic genomes across a large radiation of phyla.</title>
        <authorList>
            <person name="Brown C.T."/>
            <person name="Hug L.A."/>
            <person name="Thomas B.C."/>
            <person name="Sharon I."/>
            <person name="Castelle C.J."/>
            <person name="Singh A."/>
            <person name="Wilkins M.J."/>
            <person name="Williams K.H."/>
            <person name="Banfield J.F."/>
        </authorList>
    </citation>
    <scope>NUCLEOTIDE SEQUENCE [LARGE SCALE GENOMIC DNA]</scope>
</reference>
<dbReference type="Proteomes" id="UP000034006">
    <property type="component" value="Unassembled WGS sequence"/>
</dbReference>
<dbReference type="AlphaFoldDB" id="A0A0G1HY19"/>
<accession>A0A0G1HY19</accession>
<dbReference type="EMBL" id="LCIH01000007">
    <property type="protein sequence ID" value="KKT51835.1"/>
    <property type="molecule type" value="Genomic_DNA"/>
</dbReference>
<organism evidence="2 3">
    <name type="scientific">Candidatus Collierbacteria bacterium GW2011_GWB2_44_22</name>
    <dbReference type="NCBI Taxonomy" id="1618387"/>
    <lineage>
        <taxon>Bacteria</taxon>
        <taxon>Candidatus Collieribacteriota</taxon>
    </lineage>
</organism>
<feature type="transmembrane region" description="Helical" evidence="1">
    <location>
        <begin position="104"/>
        <end position="124"/>
    </location>
</feature>
<keyword evidence="1" id="KW-1133">Transmembrane helix</keyword>
<feature type="transmembrane region" description="Helical" evidence="1">
    <location>
        <begin position="173"/>
        <end position="189"/>
    </location>
</feature>
<name>A0A0G1HY19_9BACT</name>
<feature type="transmembrane region" description="Helical" evidence="1">
    <location>
        <begin position="130"/>
        <end position="152"/>
    </location>
</feature>
<sequence length="191" mass="22513">MLELNQGMFKDKVALHQYVLLGVMGFLILLKILTGNFIFGIELLWWLFGAIIGFLFVFSDRFVYSFLMKPEEALGKRLKDLFGEKKFAEGLITLLNERHEQKELVMRSFLFLIVWLIMALLTVTSVSSPFARGFMLGIGIHLVFDLIFDYFWNHDRFDLWFWQIKREVGSEEKRWFVILVPIIFGLLAINF</sequence>
<keyword evidence="1" id="KW-0472">Membrane</keyword>
<protein>
    <submittedName>
        <fullName evidence="2">Uncharacterized protein</fullName>
    </submittedName>
</protein>
<comment type="caution">
    <text evidence="2">The sequence shown here is derived from an EMBL/GenBank/DDBJ whole genome shotgun (WGS) entry which is preliminary data.</text>
</comment>
<dbReference type="STRING" id="1618387.UW44_C0007G0010"/>
<feature type="transmembrane region" description="Helical" evidence="1">
    <location>
        <begin position="18"/>
        <end position="39"/>
    </location>
</feature>
<keyword evidence="1" id="KW-0812">Transmembrane</keyword>
<gene>
    <name evidence="2" type="ORF">UW44_C0007G0010</name>
</gene>
<proteinExistence type="predicted"/>
<feature type="transmembrane region" description="Helical" evidence="1">
    <location>
        <begin position="45"/>
        <end position="67"/>
    </location>
</feature>
<evidence type="ECO:0000313" key="3">
    <source>
        <dbReference type="Proteomes" id="UP000034006"/>
    </source>
</evidence>
<evidence type="ECO:0000313" key="2">
    <source>
        <dbReference type="EMBL" id="KKT51835.1"/>
    </source>
</evidence>
<evidence type="ECO:0000256" key="1">
    <source>
        <dbReference type="SAM" id="Phobius"/>
    </source>
</evidence>